<keyword evidence="2" id="KW-1185">Reference proteome</keyword>
<proteinExistence type="predicted"/>
<sequence length="147" mass="16015">MGQQAQNQAAATIAAAQAAVIAVVAAATKAVAIATPAEVLVGNVIVERERLMHKLVEQFLKLNPLRFTDAGDPEAATLWIQDLENSFALLMCIKEEKVVLAIHQLQGNASTWWRATRGMIFHEDVVPVWGAFIIAFNGKYFLGSARE</sequence>
<accession>A0ABD3L1D9</accession>
<evidence type="ECO:0000313" key="2">
    <source>
        <dbReference type="Proteomes" id="UP001634007"/>
    </source>
</evidence>
<dbReference type="AlphaFoldDB" id="A0ABD3L1D9"/>
<organism evidence="1 2">
    <name type="scientific">Eucalyptus globulus</name>
    <name type="common">Tasmanian blue gum</name>
    <dbReference type="NCBI Taxonomy" id="34317"/>
    <lineage>
        <taxon>Eukaryota</taxon>
        <taxon>Viridiplantae</taxon>
        <taxon>Streptophyta</taxon>
        <taxon>Embryophyta</taxon>
        <taxon>Tracheophyta</taxon>
        <taxon>Spermatophyta</taxon>
        <taxon>Magnoliopsida</taxon>
        <taxon>eudicotyledons</taxon>
        <taxon>Gunneridae</taxon>
        <taxon>Pentapetalae</taxon>
        <taxon>rosids</taxon>
        <taxon>malvids</taxon>
        <taxon>Myrtales</taxon>
        <taxon>Myrtaceae</taxon>
        <taxon>Myrtoideae</taxon>
        <taxon>Eucalypteae</taxon>
        <taxon>Eucalyptus</taxon>
    </lineage>
</organism>
<gene>
    <name evidence="1" type="ORF">ACJRO7_014467</name>
</gene>
<comment type="caution">
    <text evidence="1">The sequence shown here is derived from an EMBL/GenBank/DDBJ whole genome shotgun (WGS) entry which is preliminary data.</text>
</comment>
<dbReference type="EMBL" id="JBJKBG010000003">
    <property type="protein sequence ID" value="KAL3745367.1"/>
    <property type="molecule type" value="Genomic_DNA"/>
</dbReference>
<dbReference type="Proteomes" id="UP001634007">
    <property type="component" value="Unassembled WGS sequence"/>
</dbReference>
<name>A0ABD3L1D9_EUCGL</name>
<protein>
    <recommendedName>
        <fullName evidence="3">Retrotransposon gag domain-containing protein</fullName>
    </recommendedName>
</protein>
<reference evidence="1 2" key="1">
    <citation type="submission" date="2024-11" db="EMBL/GenBank/DDBJ databases">
        <title>Chromosome-level genome assembly of Eucalyptus globulus Labill. provides insights into its genome evolution.</title>
        <authorList>
            <person name="Li X."/>
        </authorList>
    </citation>
    <scope>NUCLEOTIDE SEQUENCE [LARGE SCALE GENOMIC DNA]</scope>
    <source>
        <strain evidence="1">CL2024</strain>
        <tissue evidence="1">Fresh tender leaves</tissue>
    </source>
</reference>
<evidence type="ECO:0008006" key="3">
    <source>
        <dbReference type="Google" id="ProtNLM"/>
    </source>
</evidence>
<evidence type="ECO:0000313" key="1">
    <source>
        <dbReference type="EMBL" id="KAL3745367.1"/>
    </source>
</evidence>